<keyword evidence="4" id="KW-1185">Reference proteome</keyword>
<sequence length="189" mass="20610">MSSSGENHKRVSTRRELCGPRPRSLNTGVLGIDSSKIKKPAADQSRRTVVIHLRSPEIIHTRPQDFRALVQQLTGKASSSSNAQKCGSISTAAVIDDCKCKACEISSTGDSIQNKVVEIRDSIQNGEVEIFSNRDSVRDPQDNEVKVTSSPLFAPMVPPSWPASPPSMFATSFQPASPYGEWHVFGQML</sequence>
<feature type="region of interest" description="Disordered" evidence="1">
    <location>
        <begin position="1"/>
        <end position="26"/>
    </location>
</feature>
<dbReference type="AlphaFoldDB" id="A0A9Q0KL13"/>
<gene>
    <name evidence="3" type="ORF">NE237_005273</name>
</gene>
<dbReference type="EMBL" id="JAMYWD010000005">
    <property type="protein sequence ID" value="KAJ4972174.1"/>
    <property type="molecule type" value="Genomic_DNA"/>
</dbReference>
<evidence type="ECO:0000313" key="4">
    <source>
        <dbReference type="Proteomes" id="UP001141806"/>
    </source>
</evidence>
<dbReference type="GO" id="GO:0005634">
    <property type="term" value="C:nucleus"/>
    <property type="evidence" value="ECO:0007669"/>
    <property type="project" value="TreeGrafter"/>
</dbReference>
<dbReference type="Pfam" id="PF05678">
    <property type="entry name" value="VQ"/>
    <property type="match status" value="1"/>
</dbReference>
<dbReference type="Proteomes" id="UP001141806">
    <property type="component" value="Unassembled WGS sequence"/>
</dbReference>
<feature type="compositionally biased region" description="Basic and acidic residues" evidence="1">
    <location>
        <begin position="1"/>
        <end position="18"/>
    </location>
</feature>
<evidence type="ECO:0000256" key="1">
    <source>
        <dbReference type="SAM" id="MobiDB-lite"/>
    </source>
</evidence>
<protein>
    <recommendedName>
        <fullName evidence="2">VQ domain-containing protein</fullName>
    </recommendedName>
</protein>
<evidence type="ECO:0000259" key="2">
    <source>
        <dbReference type="Pfam" id="PF05678"/>
    </source>
</evidence>
<dbReference type="InterPro" id="IPR039607">
    <property type="entry name" value="VQ_8/17/18/20/21/25"/>
</dbReference>
<organism evidence="3 4">
    <name type="scientific">Protea cynaroides</name>
    <dbReference type="NCBI Taxonomy" id="273540"/>
    <lineage>
        <taxon>Eukaryota</taxon>
        <taxon>Viridiplantae</taxon>
        <taxon>Streptophyta</taxon>
        <taxon>Embryophyta</taxon>
        <taxon>Tracheophyta</taxon>
        <taxon>Spermatophyta</taxon>
        <taxon>Magnoliopsida</taxon>
        <taxon>Proteales</taxon>
        <taxon>Proteaceae</taxon>
        <taxon>Protea</taxon>
    </lineage>
</organism>
<evidence type="ECO:0000313" key="3">
    <source>
        <dbReference type="EMBL" id="KAJ4972174.1"/>
    </source>
</evidence>
<feature type="domain" description="VQ" evidence="2">
    <location>
        <begin position="55"/>
        <end position="79"/>
    </location>
</feature>
<proteinExistence type="predicted"/>
<dbReference type="InterPro" id="IPR008889">
    <property type="entry name" value="VQ"/>
</dbReference>
<dbReference type="PANTHER" id="PTHR33143:SF63">
    <property type="entry name" value="F16F4.1 PROTEIN"/>
    <property type="match status" value="1"/>
</dbReference>
<reference evidence="3" key="1">
    <citation type="journal article" date="2023" name="Plant J.">
        <title>The genome of the king protea, Protea cynaroides.</title>
        <authorList>
            <person name="Chang J."/>
            <person name="Duong T.A."/>
            <person name="Schoeman C."/>
            <person name="Ma X."/>
            <person name="Roodt D."/>
            <person name="Barker N."/>
            <person name="Li Z."/>
            <person name="Van de Peer Y."/>
            <person name="Mizrachi E."/>
        </authorList>
    </citation>
    <scope>NUCLEOTIDE SEQUENCE</scope>
    <source>
        <tissue evidence="3">Young leaves</tissue>
    </source>
</reference>
<accession>A0A9Q0KL13</accession>
<dbReference type="OrthoDB" id="1518325at2759"/>
<comment type="caution">
    <text evidence="3">The sequence shown here is derived from an EMBL/GenBank/DDBJ whole genome shotgun (WGS) entry which is preliminary data.</text>
</comment>
<name>A0A9Q0KL13_9MAGN</name>
<dbReference type="PANTHER" id="PTHR33143">
    <property type="entry name" value="F16F4.1 PROTEIN-RELATED"/>
    <property type="match status" value="1"/>
</dbReference>